<keyword evidence="1" id="KW-0472">Membrane</keyword>
<keyword evidence="1" id="KW-1133">Transmembrane helix</keyword>
<dbReference type="RefSeq" id="WP_279529095.1">
    <property type="nucleotide sequence ID" value="NZ_CP122312.1"/>
</dbReference>
<feature type="transmembrane region" description="Helical" evidence="1">
    <location>
        <begin position="117"/>
        <end position="138"/>
    </location>
</feature>
<dbReference type="Proteomes" id="UP001596447">
    <property type="component" value="Unassembled WGS sequence"/>
</dbReference>
<name>A0ABD5Z1V1_9EURY</name>
<feature type="transmembrane region" description="Helical" evidence="1">
    <location>
        <begin position="12"/>
        <end position="39"/>
    </location>
</feature>
<evidence type="ECO:0000256" key="1">
    <source>
        <dbReference type="SAM" id="Phobius"/>
    </source>
</evidence>
<keyword evidence="3" id="KW-1185">Reference proteome</keyword>
<evidence type="ECO:0000313" key="3">
    <source>
        <dbReference type="Proteomes" id="UP001596447"/>
    </source>
</evidence>
<proteinExistence type="predicted"/>
<comment type="caution">
    <text evidence="2">The sequence shown here is derived from an EMBL/GenBank/DDBJ whole genome shotgun (WGS) entry which is preliminary data.</text>
</comment>
<feature type="transmembrane region" description="Helical" evidence="1">
    <location>
        <begin position="76"/>
        <end position="97"/>
    </location>
</feature>
<organism evidence="2 3">
    <name type="scientific">Halospeciosus flavus</name>
    <dbReference type="NCBI Taxonomy" id="3032283"/>
    <lineage>
        <taxon>Archaea</taxon>
        <taxon>Methanobacteriati</taxon>
        <taxon>Methanobacteriota</taxon>
        <taxon>Stenosarchaea group</taxon>
        <taxon>Halobacteria</taxon>
        <taxon>Halobacteriales</taxon>
        <taxon>Halobacteriaceae</taxon>
        <taxon>Halospeciosus</taxon>
    </lineage>
</organism>
<dbReference type="EMBL" id="JBHTAR010000011">
    <property type="protein sequence ID" value="MFC7199151.1"/>
    <property type="molecule type" value="Genomic_DNA"/>
</dbReference>
<evidence type="ECO:0000313" key="2">
    <source>
        <dbReference type="EMBL" id="MFC7199151.1"/>
    </source>
</evidence>
<sequence>MRDRIPGPLWEAGRLLVVWFCLSALVAPFVFGVFALGFFPPDPMAFLAQFVVAGLVGAVVTALFESRGASVRRLAVYTLAVVGLSQLLSTVMSVGLVAVVRGVGGLPTALPTLVGDAVALVLALALLAVCYVLPYWLVYGDGREHVKSVVA</sequence>
<keyword evidence="1" id="KW-0812">Transmembrane</keyword>
<gene>
    <name evidence="2" type="ORF">ACFQJ9_06930</name>
</gene>
<reference evidence="2 3" key="1">
    <citation type="journal article" date="2019" name="Int. J. Syst. Evol. Microbiol.">
        <title>The Global Catalogue of Microorganisms (GCM) 10K type strain sequencing project: providing services to taxonomists for standard genome sequencing and annotation.</title>
        <authorList>
            <consortium name="The Broad Institute Genomics Platform"/>
            <consortium name="The Broad Institute Genome Sequencing Center for Infectious Disease"/>
            <person name="Wu L."/>
            <person name="Ma J."/>
        </authorList>
    </citation>
    <scope>NUCLEOTIDE SEQUENCE [LARGE SCALE GENOMIC DNA]</scope>
    <source>
        <strain evidence="2 3">XZGYJ-43</strain>
    </source>
</reference>
<dbReference type="AlphaFoldDB" id="A0ABD5Z1V1"/>
<accession>A0ABD5Z1V1</accession>
<feature type="transmembrane region" description="Helical" evidence="1">
    <location>
        <begin position="45"/>
        <end position="64"/>
    </location>
</feature>
<protein>
    <submittedName>
        <fullName evidence="2">Uncharacterized protein</fullName>
    </submittedName>
</protein>